<organism evidence="4 5">
    <name type="scientific">Flagellimonas nanhaiensis</name>
    <dbReference type="NCBI Taxonomy" id="2292706"/>
    <lineage>
        <taxon>Bacteria</taxon>
        <taxon>Pseudomonadati</taxon>
        <taxon>Bacteroidota</taxon>
        <taxon>Flavobacteriia</taxon>
        <taxon>Flavobacteriales</taxon>
        <taxon>Flavobacteriaceae</taxon>
        <taxon>Flagellimonas</taxon>
    </lineage>
</organism>
<proteinExistence type="predicted"/>
<name>A0A371JQV2_9FLAO</name>
<dbReference type="SUPFAM" id="SSF55729">
    <property type="entry name" value="Acyl-CoA N-acyltransferases (Nat)"/>
    <property type="match status" value="1"/>
</dbReference>
<sequence>MTSVSFKRCKDSDLEALVKIAKETFVAAFEKDNDPNDFRDYIEKAFSKTALEAELNNPGSLFYFVFDKEELVGYFKLNLGAAQTEINDDSSVELERIYVVPGNQGKSIGHQMLQKVLALAKELNKACVWLGVWEHNPGAIRFYQRQGFKKFGEHPYFIGEDEQTDWLLRLELQ</sequence>
<dbReference type="PROSITE" id="PS51186">
    <property type="entry name" value="GNAT"/>
    <property type="match status" value="1"/>
</dbReference>
<dbReference type="EMBL" id="QTJX01000002">
    <property type="protein sequence ID" value="RDY59890.1"/>
    <property type="molecule type" value="Genomic_DNA"/>
</dbReference>
<keyword evidence="1 4" id="KW-0808">Transferase</keyword>
<evidence type="ECO:0000313" key="4">
    <source>
        <dbReference type="EMBL" id="RDY59890.1"/>
    </source>
</evidence>
<evidence type="ECO:0000256" key="2">
    <source>
        <dbReference type="ARBA" id="ARBA00023315"/>
    </source>
</evidence>
<dbReference type="InterPro" id="IPR051556">
    <property type="entry name" value="N-term/lysine_N-AcTrnsfr"/>
</dbReference>
<dbReference type="InterPro" id="IPR016181">
    <property type="entry name" value="Acyl_CoA_acyltransferase"/>
</dbReference>
<dbReference type="Pfam" id="PF00583">
    <property type="entry name" value="Acetyltransf_1"/>
    <property type="match status" value="1"/>
</dbReference>
<dbReference type="Proteomes" id="UP000261828">
    <property type="component" value="Unassembled WGS sequence"/>
</dbReference>
<dbReference type="InterPro" id="IPR000182">
    <property type="entry name" value="GNAT_dom"/>
</dbReference>
<dbReference type="CDD" id="cd04301">
    <property type="entry name" value="NAT_SF"/>
    <property type="match status" value="1"/>
</dbReference>
<dbReference type="RefSeq" id="WP_116184501.1">
    <property type="nucleotide sequence ID" value="NZ_QTJX01000002.1"/>
</dbReference>
<evidence type="ECO:0000256" key="1">
    <source>
        <dbReference type="ARBA" id="ARBA00022679"/>
    </source>
</evidence>
<reference evidence="4 5" key="1">
    <citation type="submission" date="2018-08" db="EMBL/GenBank/DDBJ databases">
        <title>Muricauda nanhaiensis sp. nov., isolated from seawater of the South China Sea.</title>
        <authorList>
            <person name="Dang Y."/>
        </authorList>
    </citation>
    <scope>NUCLEOTIDE SEQUENCE [LARGE SCALE GENOMIC DNA]</scope>
    <source>
        <strain evidence="4 5">SM1704</strain>
    </source>
</reference>
<evidence type="ECO:0000259" key="3">
    <source>
        <dbReference type="PROSITE" id="PS51186"/>
    </source>
</evidence>
<protein>
    <submittedName>
        <fullName evidence="4">GNAT family N-acetyltransferase</fullName>
    </submittedName>
</protein>
<comment type="caution">
    <text evidence="4">The sequence shown here is derived from an EMBL/GenBank/DDBJ whole genome shotgun (WGS) entry which is preliminary data.</text>
</comment>
<evidence type="ECO:0000313" key="5">
    <source>
        <dbReference type="Proteomes" id="UP000261828"/>
    </source>
</evidence>
<dbReference type="Gene3D" id="3.40.630.30">
    <property type="match status" value="1"/>
</dbReference>
<dbReference type="PANTHER" id="PTHR42919">
    <property type="entry name" value="N-ALPHA-ACETYLTRANSFERASE"/>
    <property type="match status" value="1"/>
</dbReference>
<dbReference type="AlphaFoldDB" id="A0A371JQV2"/>
<keyword evidence="2" id="KW-0012">Acyltransferase</keyword>
<dbReference type="OrthoDB" id="7205533at2"/>
<feature type="domain" description="N-acetyltransferase" evidence="3">
    <location>
        <begin position="4"/>
        <end position="173"/>
    </location>
</feature>
<dbReference type="GO" id="GO:0016747">
    <property type="term" value="F:acyltransferase activity, transferring groups other than amino-acyl groups"/>
    <property type="evidence" value="ECO:0007669"/>
    <property type="project" value="InterPro"/>
</dbReference>
<gene>
    <name evidence="4" type="ORF">DX873_11100</name>
</gene>
<accession>A0A371JQV2</accession>
<dbReference type="PANTHER" id="PTHR42919:SF8">
    <property type="entry name" value="N-ALPHA-ACETYLTRANSFERASE 50"/>
    <property type="match status" value="1"/>
</dbReference>
<keyword evidence="5" id="KW-1185">Reference proteome</keyword>